<keyword evidence="6 13" id="KW-0812">Transmembrane</keyword>
<gene>
    <name evidence="20" type="ORF">NIES267_56470</name>
</gene>
<sequence length="897" mass="100554">MQRWCLSVSVRLWILISFSGYLSIITVLPGFAKEKSNYQNNKARLITSLRNRQQKSAKIPQISEIEFPSKSARMLVQTPNNSSNKTEQNSKTISITGVKANPTEKGLEIILQTTQARQLQVINRSSDNNFIADIPNAQLKLTSGDTFKFNSEKPLEGITEITVINLNANTVRITATGETALPKVELFDSGQGLIFGLAPTTSTAQKPQNKPEERQQSVTEAPSKKPTQQDETIELFVTGERDGYVVPNATTATRTDTPLKDIPQSIQVVPKQILEDRSATELRDALETVGGISSAGGRGTGSFGETFKIRGFDINGNALLRDGIPFFSQGTLGTNDIERLEVLKGPASVLFGSGEPGGVINLVSKQPLFEPKYSTSFTVGSFDNYQGAIDLSAPLNDSKTVRYRLNVDYENYGSFRDFVDGERFSISPTITWDISPNTSLNLYGQYTNERETLDDGLPETSDGVVDIPRSRFLNEDFGEFEQDQFNIGYTLNHRFNEDWSVRHALQYLEYDALKLYPFFDTFDEVTGELSRIEYVADESYQRFFTNVEGIGKFNTGSIKHQIVAGVEYRRNTEDPSFQFSNTYPSINVFNPVYTRTPYEIAPEFFRDDRITGIGIYLQDQIDLLPNLKVLAGVRYDNFDQFRTTQNLGEERQEFEQTDSAWSPRFGIVYQPIEPLSLYASYTRSFSPSFGANRNNGQPFEPETGRQFEVGAKADLSDKLSLTLAAFDIRKQNVSTTDPDNIAFSIQTGEQTSRGIELNLAGEVSPGLKMTASYTYLDAFVSKDTDFEGNRLPDVPENQFSLWTTYEIQKGNLAGLGFGLGLYYVGERQRDLDNSYELPSYFRTDAALFYKRNNWRAQLNIENLFDIDYFRSANYSFVGGGVNPGKPFAVTASFAIDF</sequence>
<evidence type="ECO:0000259" key="18">
    <source>
        <dbReference type="Pfam" id="PF07715"/>
    </source>
</evidence>
<dbReference type="Pfam" id="PF00593">
    <property type="entry name" value="TonB_dep_Rec_b-barrel"/>
    <property type="match status" value="1"/>
</dbReference>
<feature type="domain" description="TonB-dependent receptor-like beta-barrel" evidence="17">
    <location>
        <begin position="431"/>
        <end position="863"/>
    </location>
</feature>
<keyword evidence="20" id="KW-0675">Receptor</keyword>
<feature type="domain" description="TonB-dependent receptor plug" evidence="18">
    <location>
        <begin position="259"/>
        <end position="359"/>
    </location>
</feature>
<keyword evidence="3 13" id="KW-0813">Transport</keyword>
<feature type="transmembrane region" description="Helical" evidence="16">
    <location>
        <begin position="12"/>
        <end position="32"/>
    </location>
</feature>
<dbReference type="FunFam" id="2.170.130.10:FF:000001">
    <property type="entry name" value="Catecholate siderophore TonB-dependent receptor"/>
    <property type="match status" value="1"/>
</dbReference>
<dbReference type="InterPro" id="IPR036942">
    <property type="entry name" value="Beta-barrel_TonB_sf"/>
</dbReference>
<feature type="compositionally biased region" description="Polar residues" evidence="15">
    <location>
        <begin position="216"/>
        <end position="230"/>
    </location>
</feature>
<organism evidence="20 21">
    <name type="scientific">Calothrix parasitica NIES-267</name>
    <dbReference type="NCBI Taxonomy" id="1973488"/>
    <lineage>
        <taxon>Bacteria</taxon>
        <taxon>Bacillati</taxon>
        <taxon>Cyanobacteriota</taxon>
        <taxon>Cyanophyceae</taxon>
        <taxon>Nostocales</taxon>
        <taxon>Calotrichaceae</taxon>
        <taxon>Calothrix</taxon>
    </lineage>
</organism>
<dbReference type="GO" id="GO:0015891">
    <property type="term" value="P:siderophore transport"/>
    <property type="evidence" value="ECO:0007669"/>
    <property type="project" value="InterPro"/>
</dbReference>
<feature type="compositionally biased region" description="Polar residues" evidence="15">
    <location>
        <begin position="199"/>
        <end position="208"/>
    </location>
</feature>
<proteinExistence type="inferred from homology"/>
<dbReference type="FunFam" id="2.40.170.20:FF:000005">
    <property type="entry name" value="TonB-dependent siderophore receptor"/>
    <property type="match status" value="1"/>
</dbReference>
<keyword evidence="11 13" id="KW-0472">Membrane</keyword>
<evidence type="ECO:0000256" key="2">
    <source>
        <dbReference type="ARBA" id="ARBA00009810"/>
    </source>
</evidence>
<evidence type="ECO:0000256" key="13">
    <source>
        <dbReference type="PROSITE-ProRule" id="PRU01360"/>
    </source>
</evidence>
<protein>
    <submittedName>
        <fullName evidence="20">TonB-dependent siderophore receptor</fullName>
    </submittedName>
</protein>
<keyword evidence="4 13" id="KW-1134">Transmembrane beta strand</keyword>
<evidence type="ECO:0000313" key="20">
    <source>
        <dbReference type="EMBL" id="BAY86141.1"/>
    </source>
</evidence>
<keyword evidence="7" id="KW-0732">Signal</keyword>
<evidence type="ECO:0000256" key="16">
    <source>
        <dbReference type="SAM" id="Phobius"/>
    </source>
</evidence>
<evidence type="ECO:0000256" key="8">
    <source>
        <dbReference type="ARBA" id="ARBA00023004"/>
    </source>
</evidence>
<dbReference type="PROSITE" id="PS52016">
    <property type="entry name" value="TONB_DEPENDENT_REC_3"/>
    <property type="match status" value="1"/>
</dbReference>
<dbReference type="InterPro" id="IPR010105">
    <property type="entry name" value="TonB_sidphr_rcpt"/>
</dbReference>
<feature type="region of interest" description="Disordered" evidence="15">
    <location>
        <begin position="199"/>
        <end position="230"/>
    </location>
</feature>
<dbReference type="InterPro" id="IPR000531">
    <property type="entry name" value="Beta-barrel_TonB"/>
</dbReference>
<evidence type="ECO:0000256" key="11">
    <source>
        <dbReference type="ARBA" id="ARBA00023136"/>
    </source>
</evidence>
<dbReference type="NCBIfam" id="TIGR01783">
    <property type="entry name" value="TonB-siderophor"/>
    <property type="match status" value="1"/>
</dbReference>
<dbReference type="OrthoDB" id="503423at2"/>
<name>A0A1Z4LYC0_9CYAN</name>
<evidence type="ECO:0000256" key="12">
    <source>
        <dbReference type="ARBA" id="ARBA00023237"/>
    </source>
</evidence>
<keyword evidence="8" id="KW-0408">Iron</keyword>
<feature type="domain" description="AMIN" evidence="19">
    <location>
        <begin position="98"/>
        <end position="196"/>
    </location>
</feature>
<accession>A0A1Z4LYC0</accession>
<dbReference type="GO" id="GO:0015344">
    <property type="term" value="F:siderophore uptake transmembrane transporter activity"/>
    <property type="evidence" value="ECO:0007669"/>
    <property type="project" value="TreeGrafter"/>
</dbReference>
<evidence type="ECO:0000313" key="21">
    <source>
        <dbReference type="Proteomes" id="UP000218418"/>
    </source>
</evidence>
<dbReference type="GO" id="GO:0038023">
    <property type="term" value="F:signaling receptor activity"/>
    <property type="evidence" value="ECO:0007669"/>
    <property type="project" value="InterPro"/>
</dbReference>
<keyword evidence="16" id="KW-1133">Transmembrane helix</keyword>
<keyword evidence="9" id="KW-0406">Ion transport</keyword>
<evidence type="ECO:0000256" key="5">
    <source>
        <dbReference type="ARBA" id="ARBA00022496"/>
    </source>
</evidence>
<evidence type="ECO:0000256" key="7">
    <source>
        <dbReference type="ARBA" id="ARBA00022729"/>
    </source>
</evidence>
<reference evidence="20 21" key="1">
    <citation type="submission" date="2017-06" db="EMBL/GenBank/DDBJ databases">
        <title>Genome sequencing of cyanobaciteial culture collection at National Institute for Environmental Studies (NIES).</title>
        <authorList>
            <person name="Hirose Y."/>
            <person name="Shimura Y."/>
            <person name="Fujisawa T."/>
            <person name="Nakamura Y."/>
            <person name="Kawachi M."/>
        </authorList>
    </citation>
    <scope>NUCLEOTIDE SEQUENCE [LARGE SCALE GENOMIC DNA]</scope>
    <source>
        <strain evidence="20 21">NIES-267</strain>
    </source>
</reference>
<dbReference type="Proteomes" id="UP000218418">
    <property type="component" value="Chromosome"/>
</dbReference>
<evidence type="ECO:0000256" key="9">
    <source>
        <dbReference type="ARBA" id="ARBA00023065"/>
    </source>
</evidence>
<keyword evidence="10 14" id="KW-0798">TonB box</keyword>
<dbReference type="Gene3D" id="2.40.170.20">
    <property type="entry name" value="TonB-dependent receptor, beta-barrel domain"/>
    <property type="match status" value="1"/>
</dbReference>
<evidence type="ECO:0000259" key="17">
    <source>
        <dbReference type="Pfam" id="PF00593"/>
    </source>
</evidence>
<dbReference type="InterPro" id="IPR012910">
    <property type="entry name" value="Plug_dom"/>
</dbReference>
<comment type="similarity">
    <text evidence="2 13 14">Belongs to the TonB-dependent receptor family.</text>
</comment>
<evidence type="ECO:0000256" key="1">
    <source>
        <dbReference type="ARBA" id="ARBA00004571"/>
    </source>
</evidence>
<dbReference type="CDD" id="cd01347">
    <property type="entry name" value="ligand_gated_channel"/>
    <property type="match status" value="1"/>
</dbReference>
<keyword evidence="12 13" id="KW-0998">Cell outer membrane</keyword>
<dbReference type="Gene3D" id="2.170.130.10">
    <property type="entry name" value="TonB-dependent receptor, plug domain"/>
    <property type="match status" value="1"/>
</dbReference>
<dbReference type="EMBL" id="AP018227">
    <property type="protein sequence ID" value="BAY86141.1"/>
    <property type="molecule type" value="Genomic_DNA"/>
</dbReference>
<keyword evidence="21" id="KW-1185">Reference proteome</keyword>
<dbReference type="AlphaFoldDB" id="A0A1Z4LYC0"/>
<dbReference type="Pfam" id="PF11741">
    <property type="entry name" value="AMIN"/>
    <property type="match status" value="1"/>
</dbReference>
<comment type="subcellular location">
    <subcellularLocation>
        <location evidence="1 13">Cell outer membrane</location>
        <topology evidence="1 13">Multi-pass membrane protein</topology>
    </subcellularLocation>
</comment>
<evidence type="ECO:0000256" key="4">
    <source>
        <dbReference type="ARBA" id="ARBA00022452"/>
    </source>
</evidence>
<dbReference type="PANTHER" id="PTHR32552">
    <property type="entry name" value="FERRICHROME IRON RECEPTOR-RELATED"/>
    <property type="match status" value="1"/>
</dbReference>
<dbReference type="InterPro" id="IPR021731">
    <property type="entry name" value="AMIN_dom"/>
</dbReference>
<dbReference type="Pfam" id="PF07715">
    <property type="entry name" value="Plug"/>
    <property type="match status" value="1"/>
</dbReference>
<evidence type="ECO:0000256" key="3">
    <source>
        <dbReference type="ARBA" id="ARBA00022448"/>
    </source>
</evidence>
<dbReference type="InterPro" id="IPR039426">
    <property type="entry name" value="TonB-dep_rcpt-like"/>
</dbReference>
<evidence type="ECO:0000256" key="14">
    <source>
        <dbReference type="RuleBase" id="RU003357"/>
    </source>
</evidence>
<keyword evidence="5" id="KW-0410">Iron transport</keyword>
<evidence type="ECO:0000256" key="15">
    <source>
        <dbReference type="SAM" id="MobiDB-lite"/>
    </source>
</evidence>
<dbReference type="PANTHER" id="PTHR32552:SF68">
    <property type="entry name" value="FERRICHROME OUTER MEMBRANE TRANSPORTER_PHAGE RECEPTOR"/>
    <property type="match status" value="1"/>
</dbReference>
<evidence type="ECO:0000259" key="19">
    <source>
        <dbReference type="Pfam" id="PF11741"/>
    </source>
</evidence>
<dbReference type="GO" id="GO:0009279">
    <property type="term" value="C:cell outer membrane"/>
    <property type="evidence" value="ECO:0007669"/>
    <property type="project" value="UniProtKB-SubCell"/>
</dbReference>
<evidence type="ECO:0000256" key="10">
    <source>
        <dbReference type="ARBA" id="ARBA00023077"/>
    </source>
</evidence>
<evidence type="ECO:0000256" key="6">
    <source>
        <dbReference type="ARBA" id="ARBA00022692"/>
    </source>
</evidence>
<dbReference type="SUPFAM" id="SSF56935">
    <property type="entry name" value="Porins"/>
    <property type="match status" value="1"/>
</dbReference>
<dbReference type="InterPro" id="IPR037066">
    <property type="entry name" value="Plug_dom_sf"/>
</dbReference>